<proteinExistence type="predicted"/>
<dbReference type="PANTHER" id="PTHR46470">
    <property type="entry name" value="N-ACYLNEURAMINATE-9-PHOSPHATASE"/>
    <property type="match status" value="1"/>
</dbReference>
<dbReference type="KEGG" id="ccoe:CETAM_12580"/>
<dbReference type="GO" id="GO:0044281">
    <property type="term" value="P:small molecule metabolic process"/>
    <property type="evidence" value="ECO:0007669"/>
    <property type="project" value="UniProtKB-ARBA"/>
</dbReference>
<dbReference type="Gene3D" id="3.40.50.1000">
    <property type="entry name" value="HAD superfamily/HAD-like"/>
    <property type="match status" value="1"/>
</dbReference>
<dbReference type="InterPro" id="IPR006439">
    <property type="entry name" value="HAD-SF_hydro_IA"/>
</dbReference>
<dbReference type="EMBL" id="CP046453">
    <property type="protein sequence ID" value="QGU05747.1"/>
    <property type="molecule type" value="Genomic_DNA"/>
</dbReference>
<keyword evidence="3" id="KW-0460">Magnesium</keyword>
<dbReference type="NCBIfam" id="TIGR01549">
    <property type="entry name" value="HAD-SF-IA-v1"/>
    <property type="match status" value="1"/>
</dbReference>
<evidence type="ECO:0000313" key="4">
    <source>
        <dbReference type="EMBL" id="QGU05747.1"/>
    </source>
</evidence>
<dbReference type="SFLD" id="SFLDS00003">
    <property type="entry name" value="Haloacid_Dehalogenase"/>
    <property type="match status" value="1"/>
</dbReference>
<dbReference type="Gene3D" id="1.20.120.1600">
    <property type="match status" value="1"/>
</dbReference>
<dbReference type="InterPro" id="IPR051400">
    <property type="entry name" value="HAD-like_hydrolase"/>
</dbReference>
<dbReference type="NCBIfam" id="TIGR01509">
    <property type="entry name" value="HAD-SF-IA-v3"/>
    <property type="match status" value="1"/>
</dbReference>
<protein>
    <submittedName>
        <fullName evidence="4">Phosphatase</fullName>
        <ecNumber evidence="4">3.1.-.-</ecNumber>
    </submittedName>
</protein>
<reference evidence="4 5" key="1">
    <citation type="journal article" date="2021" name="Int. J. Syst. Evol. Microbiol.">
        <title>Classification of three corynebacterial strains isolated from a small paddock in North Rhine-Westphalia: proposal of &lt;i&gt;Corynebacterium kalinowskii&lt;/i&gt; sp. nov., &lt;i&gt;Corynebacterium comes&lt;/i&gt; sp. nov. and &lt;i&gt;Corynebacterium occultum&lt;/i&gt; sp. nov.</title>
        <authorList>
            <person name="Schaffert L."/>
            <person name="Ruwe M."/>
            <person name="Milse J."/>
            <person name="Hanuschka K."/>
            <person name="Ortseifen V."/>
            <person name="Droste J."/>
            <person name="Brandt D."/>
            <person name="Schl L."/>
            <person name="Kutter Y."/>
            <person name="Vinke S."/>
            <person name="Vieh P."/>
            <person name="Jacob L."/>
            <person name="L N.C."/>
            <person name="Schulte-Berndt E."/>
            <person name="Hain C."/>
            <person name="Linder M."/>
            <person name="Schmidt P."/>
            <person name="Wollenschl L."/>
            <person name="Luttermann T."/>
            <person name="Thieme E."/>
            <person name="Hassa J."/>
            <person name="Haak M."/>
            <person name="Wittchen M."/>
            <person name="Mentz A."/>
            <person name="Persicke M."/>
            <person name="Busche T."/>
            <person name="R C."/>
        </authorList>
    </citation>
    <scope>NUCLEOTIDE SEQUENCE [LARGE SCALE GENOMIC DNA]</scope>
    <source>
        <strain evidence="4 5">2019</strain>
    </source>
</reference>
<dbReference type="SFLD" id="SFLDG01129">
    <property type="entry name" value="C1.5:_HAD__Beta-PGM__Phosphata"/>
    <property type="match status" value="1"/>
</dbReference>
<sequence>MADLECLFRFPVGPAHRPHRITAMHLPAHTTAVLFDLDGTLVDHDHAARAGVDAWCRSLGMPENQWDRWSDIERRWFTRFENGEVSHLGQRIERCREFLDRPELSDTEALGLYGYYLSVYRENWRAYPDAAASLNSALAVGLKVGILTNGAEVMQRAKLESTGLWREGMVMCATVEIGAPKPRPEAYLGALERLGVQAADTVMIGDSWANDVEGARRAGLAAIHLVREGAASTGSVRSLAEIVWPQSGRRQATPVEWCGQ</sequence>
<keyword evidence="5" id="KW-1185">Reference proteome</keyword>
<dbReference type="Proteomes" id="UP000425178">
    <property type="component" value="Chromosome"/>
</dbReference>
<dbReference type="PANTHER" id="PTHR46470:SF4">
    <property type="entry name" value="5-AMINO-6-(5-PHOSPHO-D-RIBITYLAMINO)URACIL PHOSPHATASE YIGB"/>
    <property type="match status" value="1"/>
</dbReference>
<evidence type="ECO:0000256" key="1">
    <source>
        <dbReference type="ARBA" id="ARBA00001946"/>
    </source>
</evidence>
<dbReference type="AlphaFoldDB" id="A0A6B8W164"/>
<dbReference type="PRINTS" id="PR00413">
    <property type="entry name" value="HADHALOGNASE"/>
</dbReference>
<dbReference type="Pfam" id="PF00702">
    <property type="entry name" value="Hydrolase"/>
    <property type="match status" value="1"/>
</dbReference>
<evidence type="ECO:0000256" key="3">
    <source>
        <dbReference type="ARBA" id="ARBA00022842"/>
    </source>
</evidence>
<comment type="cofactor">
    <cofactor evidence="1">
        <name>Mg(2+)</name>
        <dbReference type="ChEBI" id="CHEBI:18420"/>
    </cofactor>
</comment>
<dbReference type="EC" id="3.1.-.-" evidence="4"/>
<gene>
    <name evidence="4" type="ORF">CETAM_12580</name>
</gene>
<evidence type="ECO:0000256" key="2">
    <source>
        <dbReference type="ARBA" id="ARBA00022801"/>
    </source>
</evidence>
<organism evidence="4 5">
    <name type="scientific">Corynebacterium comes</name>
    <dbReference type="NCBI Taxonomy" id="2675218"/>
    <lineage>
        <taxon>Bacteria</taxon>
        <taxon>Bacillati</taxon>
        <taxon>Actinomycetota</taxon>
        <taxon>Actinomycetes</taxon>
        <taxon>Mycobacteriales</taxon>
        <taxon>Corynebacteriaceae</taxon>
        <taxon>Corynebacterium</taxon>
    </lineage>
</organism>
<dbReference type="InterPro" id="IPR036412">
    <property type="entry name" value="HAD-like_sf"/>
</dbReference>
<accession>A0A6B8W164</accession>
<name>A0A6B8W164_9CORY</name>
<dbReference type="InterPro" id="IPR023214">
    <property type="entry name" value="HAD_sf"/>
</dbReference>
<keyword evidence="2 4" id="KW-0378">Hydrolase</keyword>
<dbReference type="SUPFAM" id="SSF56784">
    <property type="entry name" value="HAD-like"/>
    <property type="match status" value="1"/>
</dbReference>
<evidence type="ECO:0000313" key="5">
    <source>
        <dbReference type="Proteomes" id="UP000425178"/>
    </source>
</evidence>
<dbReference type="GO" id="GO:0016787">
    <property type="term" value="F:hydrolase activity"/>
    <property type="evidence" value="ECO:0007669"/>
    <property type="project" value="UniProtKB-KW"/>
</dbReference>